<dbReference type="RefSeq" id="WP_277899285.1">
    <property type="nucleotide sequence ID" value="NZ_JAPMUA010000002.1"/>
</dbReference>
<proteinExistence type="predicted"/>
<dbReference type="PANTHER" id="PTHR34387:SF1">
    <property type="entry name" value="PERIPLASMIC IMMUNOGENIC PROTEIN"/>
    <property type="match status" value="1"/>
</dbReference>
<feature type="signal peptide" evidence="1">
    <location>
        <begin position="1"/>
        <end position="19"/>
    </location>
</feature>
<accession>A0ABT6FQA1</accession>
<dbReference type="InterPro" id="IPR052022">
    <property type="entry name" value="26kDa_periplasmic_antigen"/>
</dbReference>
<keyword evidence="1" id="KW-0732">Signal</keyword>
<evidence type="ECO:0000256" key="1">
    <source>
        <dbReference type="SAM" id="SignalP"/>
    </source>
</evidence>
<evidence type="ECO:0000313" key="3">
    <source>
        <dbReference type="Proteomes" id="UP001153642"/>
    </source>
</evidence>
<keyword evidence="3" id="KW-1185">Reference proteome</keyword>
<gene>
    <name evidence="2" type="ORF">OSR52_06150</name>
</gene>
<dbReference type="Gene3D" id="3.30.70.2970">
    <property type="entry name" value="Protein of unknown function (DUF541), domain 2"/>
    <property type="match status" value="1"/>
</dbReference>
<feature type="chain" id="PRO_5045054194" evidence="1">
    <location>
        <begin position="20"/>
        <end position="228"/>
    </location>
</feature>
<protein>
    <submittedName>
        <fullName evidence="2">SIMPL domain-containing protein</fullName>
    </submittedName>
</protein>
<dbReference type="EMBL" id="JAPMUA010000002">
    <property type="protein sequence ID" value="MDG3585447.1"/>
    <property type="molecule type" value="Genomic_DNA"/>
</dbReference>
<name>A0ABT6FQA1_9FLAO</name>
<sequence>MKKIIILAIAIMGITNLQAQQMATPSISVEGEGTIKVVPDQVLIKVRVESEGNSAQKVKADNDAAIDKVLKYTKSMKINDKDVKTEYINLNKNYDYQTKEYKYVANQSISILLKDLSKYAEFTQGLLNAGINRIDGVTFKSNKIDELNSQARIAAIKDAKEKANEYAAAIGQSIGKAINISESGSIAPPQPIYRMEMMKASDSGSAENTIAIGEMVVKATINASFELK</sequence>
<dbReference type="Gene3D" id="3.30.110.170">
    <property type="entry name" value="Protein of unknown function (DUF541), domain 1"/>
    <property type="match status" value="1"/>
</dbReference>
<dbReference type="PANTHER" id="PTHR34387">
    <property type="entry name" value="SLR1258 PROTEIN"/>
    <property type="match status" value="1"/>
</dbReference>
<evidence type="ECO:0000313" key="2">
    <source>
        <dbReference type="EMBL" id="MDG3585447.1"/>
    </source>
</evidence>
<reference evidence="2" key="1">
    <citation type="submission" date="2022-11" db="EMBL/GenBank/DDBJ databases">
        <title>High-quality draft genome sequence of Galbibacter sp. strain CMA-7.</title>
        <authorList>
            <person name="Wei L."/>
            <person name="Dong C."/>
            <person name="Shao Z."/>
        </authorList>
    </citation>
    <scope>NUCLEOTIDE SEQUENCE</scope>
    <source>
        <strain evidence="2">CMA-7</strain>
    </source>
</reference>
<dbReference type="Pfam" id="PF04402">
    <property type="entry name" value="SIMPL"/>
    <property type="match status" value="1"/>
</dbReference>
<comment type="caution">
    <text evidence="2">The sequence shown here is derived from an EMBL/GenBank/DDBJ whole genome shotgun (WGS) entry which is preliminary data.</text>
</comment>
<organism evidence="2 3">
    <name type="scientific">Galbibacter pacificus</name>
    <dbReference type="NCBI Taxonomy" id="2996052"/>
    <lineage>
        <taxon>Bacteria</taxon>
        <taxon>Pseudomonadati</taxon>
        <taxon>Bacteroidota</taxon>
        <taxon>Flavobacteriia</taxon>
        <taxon>Flavobacteriales</taxon>
        <taxon>Flavobacteriaceae</taxon>
        <taxon>Galbibacter</taxon>
    </lineage>
</organism>
<dbReference type="Proteomes" id="UP001153642">
    <property type="component" value="Unassembled WGS sequence"/>
</dbReference>
<dbReference type="InterPro" id="IPR007497">
    <property type="entry name" value="SIMPL/DUF541"/>
</dbReference>